<keyword evidence="3" id="KW-0963">Cytoplasm</keyword>
<evidence type="ECO:0000313" key="10">
    <source>
        <dbReference type="Proteomes" id="UP000717515"/>
    </source>
</evidence>
<dbReference type="EMBL" id="JAIFTL010000052">
    <property type="protein sequence ID" value="KAG9324938.1"/>
    <property type="molecule type" value="Genomic_DNA"/>
</dbReference>
<dbReference type="SMART" id="SM00256">
    <property type="entry name" value="FBOX"/>
    <property type="match status" value="1"/>
</dbReference>
<protein>
    <recommendedName>
        <fullName evidence="8">F-box domain-containing protein</fullName>
    </recommendedName>
</protein>
<reference evidence="9" key="1">
    <citation type="submission" date="2021-07" db="EMBL/GenBank/DDBJ databases">
        <title>Draft genome of Mortierella alpina, strain LL118, isolated from an aspen leaf litter sample.</title>
        <authorList>
            <person name="Yang S."/>
            <person name="Vinatzer B.A."/>
        </authorList>
    </citation>
    <scope>NUCLEOTIDE SEQUENCE</scope>
    <source>
        <strain evidence="9">LL118</strain>
    </source>
</reference>
<evidence type="ECO:0000256" key="5">
    <source>
        <dbReference type="ARBA" id="ARBA00023212"/>
    </source>
</evidence>
<dbReference type="SUPFAM" id="SSF81383">
    <property type="entry name" value="F-box domain"/>
    <property type="match status" value="1"/>
</dbReference>
<name>A0A9P8CXY0_MORAP</name>
<feature type="compositionally biased region" description="Polar residues" evidence="7">
    <location>
        <begin position="533"/>
        <end position="543"/>
    </location>
</feature>
<organism evidence="9 10">
    <name type="scientific">Mortierella alpina</name>
    <name type="common">Oleaginous fungus</name>
    <name type="synonym">Mortierella renispora</name>
    <dbReference type="NCBI Taxonomy" id="64518"/>
    <lineage>
        <taxon>Eukaryota</taxon>
        <taxon>Fungi</taxon>
        <taxon>Fungi incertae sedis</taxon>
        <taxon>Mucoromycota</taxon>
        <taxon>Mortierellomycotina</taxon>
        <taxon>Mortierellomycetes</taxon>
        <taxon>Mortierellales</taxon>
        <taxon>Mortierellaceae</taxon>
        <taxon>Mortierella</taxon>
    </lineage>
</organism>
<feature type="compositionally biased region" description="Acidic residues" evidence="7">
    <location>
        <begin position="639"/>
        <end position="650"/>
    </location>
</feature>
<evidence type="ECO:0000256" key="7">
    <source>
        <dbReference type="SAM" id="MobiDB-lite"/>
    </source>
</evidence>
<evidence type="ECO:0000256" key="3">
    <source>
        <dbReference type="ARBA" id="ARBA00022490"/>
    </source>
</evidence>
<feature type="compositionally biased region" description="Low complexity" evidence="7">
    <location>
        <begin position="306"/>
        <end position="324"/>
    </location>
</feature>
<feature type="region of interest" description="Disordered" evidence="7">
    <location>
        <begin position="1008"/>
        <end position="1032"/>
    </location>
</feature>
<evidence type="ECO:0000256" key="4">
    <source>
        <dbReference type="ARBA" id="ARBA00023054"/>
    </source>
</evidence>
<dbReference type="CDD" id="cd09917">
    <property type="entry name" value="F-box_SF"/>
    <property type="match status" value="1"/>
</dbReference>
<accession>A0A9P8CXY0</accession>
<dbReference type="Gene3D" id="1.20.1280.50">
    <property type="match status" value="1"/>
</dbReference>
<feature type="compositionally biased region" description="Low complexity" evidence="7">
    <location>
        <begin position="491"/>
        <end position="504"/>
    </location>
</feature>
<feature type="compositionally biased region" description="Polar residues" evidence="7">
    <location>
        <begin position="955"/>
        <end position="964"/>
    </location>
</feature>
<keyword evidence="4 6" id="KW-0175">Coiled coil</keyword>
<dbReference type="Pfam" id="PF05010">
    <property type="entry name" value="TACC_C"/>
    <property type="match status" value="1"/>
</dbReference>
<feature type="region of interest" description="Disordered" evidence="7">
    <location>
        <begin position="1045"/>
        <end position="1079"/>
    </location>
</feature>
<evidence type="ECO:0000256" key="2">
    <source>
        <dbReference type="ARBA" id="ARBA00009423"/>
    </source>
</evidence>
<dbReference type="PROSITE" id="PS50181">
    <property type="entry name" value="FBOX"/>
    <property type="match status" value="1"/>
</dbReference>
<feature type="compositionally biased region" description="Polar residues" evidence="7">
    <location>
        <begin position="607"/>
        <end position="625"/>
    </location>
</feature>
<feature type="compositionally biased region" description="Low complexity" evidence="7">
    <location>
        <begin position="443"/>
        <end position="454"/>
    </location>
</feature>
<feature type="region of interest" description="Disordered" evidence="7">
    <location>
        <begin position="583"/>
        <end position="686"/>
    </location>
</feature>
<feature type="compositionally biased region" description="Low complexity" evidence="7">
    <location>
        <begin position="1011"/>
        <end position="1024"/>
    </location>
</feature>
<dbReference type="GO" id="GO:0005856">
    <property type="term" value="C:cytoskeleton"/>
    <property type="evidence" value="ECO:0007669"/>
    <property type="project" value="UniProtKB-SubCell"/>
</dbReference>
<feature type="compositionally biased region" description="Polar residues" evidence="7">
    <location>
        <begin position="474"/>
        <end position="490"/>
    </location>
</feature>
<feature type="region of interest" description="Disordered" evidence="7">
    <location>
        <begin position="306"/>
        <end position="369"/>
    </location>
</feature>
<feature type="region of interest" description="Disordered" evidence="7">
    <location>
        <begin position="712"/>
        <end position="748"/>
    </location>
</feature>
<feature type="compositionally biased region" description="Low complexity" evidence="7">
    <location>
        <begin position="721"/>
        <end position="741"/>
    </location>
</feature>
<proteinExistence type="inferred from homology"/>
<sequence>MSPTRASLSYEDSHMGREDYEPARVNTIHAADLNYGTRTVVTALSPHTGAAFSSISHLPVEIIHHILHQLTMGQLRRCQSVSRQFRRAVRTVCMDKLSGLEPHYGRGCSLDTPSTTLSLWWHHTLAPWSSNHAVQLQCIRAERALEQLCFQPIETNCSIMIDITPEPTFHDLFPGPKRPFGNFLEDSILEQVRAARYKGPAVGLNYFDYCTGKRDHRSLCSNPLACTFPDFSAEAISSTLSSTQAGQRSSGQCFSELPPLKRGTYDLDAILAAAENAEFAVPPPPSKSSFNSNPFASSTPSAFRSNFNTSSTPSINNSPYPSSSGEADQDASSLVPQQPHPARKPVVSPAPRKRVSTLKSTLSKFSAPRKPDLEPVFAESAMDELDCNFHTAGTDAGLIPVQDTTEVGNRSYSANGALLANQSGSVGEYEDLSFEDKRPGLRSPGSIGSPTPSYGSGGSRPLRTMPFNRMASPGPSNSHLEPTAKSPSRTGSPINVSSSSIGIGNDLAVYSTPSSSRPTSRPTSRPASRVSSNGRYHSRQLSSDSLLSFNAMVDKDDPEDQPLNHSGHVSFVVSDPEHLRILEGEIEDPFSPSMSSLDPDTDAYLNSLMQQSSPFASLKTNSRGQSPAFKSRRQRAAEGDESFLDSTDDALSDKEVGSKFRSSRAGTRTPSSPLARAVTKGFSRDSENMVVSAMARASGQLSLDQILQDNQDAESGMETRSQGSFTSPGSSSKQGSDLKSSAPELINPSSASEPIKVVLHSPASQPGSPTTAFRANGHHLQNAHGLVKEHPRSLDFEKRDPADIEHVEVDIVVQNVRVNDEPESKINTLETMDMLDTDYSDLDDVDDLHFNQSGTDVLANEEMQLHESVDIPETHAQSFADWMSSSAEISRLDISPPLTMGQQPLTSSGDALTPAPVSVPAQGTSLLSVATEPANVLTSSYTPSMSSPEAAFPSPLSTSPTASKRTTLLEKRSHLMEDLMAKARDRTKQKTEASQLLTASVEKEKAMVALSSSGSSSGETTESGPGIPSVSFAGVDDINIVEQQDQEASQAVEDGTLSPSDSSGLEKKEGGLVRRPSGIMLSSRIRDSTNLDAPRYSIREMEDMKKNVRMDLRIEITNEIREEYERSAEQEAALFQFEIEELRTALEKEKVEKSQLKGVLDEFESSLADIAVSTAKEIQTIKEQNRKLSESKGDTEEAFILLKTRYDELKSLNFKHVENEGILRKAVETLKQDFETSESRYESVKVHADAKLVQASQEMEQARMVYDNEIAQLKAQLNRQEMQMRTLEQALEIKNKENEDLILFSEELIAKLS</sequence>
<evidence type="ECO:0000256" key="6">
    <source>
        <dbReference type="SAM" id="Coils"/>
    </source>
</evidence>
<comment type="caution">
    <text evidence="9">The sequence shown here is derived from an EMBL/GenBank/DDBJ whole genome shotgun (WGS) entry which is preliminary data.</text>
</comment>
<dbReference type="InterPro" id="IPR007707">
    <property type="entry name" value="TACC_C"/>
</dbReference>
<evidence type="ECO:0000313" key="9">
    <source>
        <dbReference type="EMBL" id="KAG9324938.1"/>
    </source>
</evidence>
<comment type="subcellular location">
    <subcellularLocation>
        <location evidence="1">Cytoplasm</location>
        <location evidence="1">Cytoskeleton</location>
    </subcellularLocation>
</comment>
<dbReference type="Proteomes" id="UP000717515">
    <property type="component" value="Unassembled WGS sequence"/>
</dbReference>
<gene>
    <name evidence="9" type="ORF">KVV02_005177</name>
</gene>
<dbReference type="Gene3D" id="1.20.5.1700">
    <property type="match status" value="1"/>
</dbReference>
<feature type="compositionally biased region" description="Low complexity" evidence="7">
    <location>
        <begin position="511"/>
        <end position="532"/>
    </location>
</feature>
<feature type="domain" description="F-box" evidence="8">
    <location>
        <begin position="52"/>
        <end position="100"/>
    </location>
</feature>
<feature type="coiled-coil region" evidence="6">
    <location>
        <begin position="1252"/>
        <end position="1297"/>
    </location>
</feature>
<dbReference type="Pfam" id="PF12937">
    <property type="entry name" value="F-box-like"/>
    <property type="match status" value="1"/>
</dbReference>
<evidence type="ECO:0000259" key="8">
    <source>
        <dbReference type="PROSITE" id="PS50181"/>
    </source>
</evidence>
<feature type="region of interest" description="Disordered" evidence="7">
    <location>
        <begin position="426"/>
        <end position="543"/>
    </location>
</feature>
<keyword evidence="5" id="KW-0206">Cytoskeleton</keyword>
<dbReference type="InterPro" id="IPR001810">
    <property type="entry name" value="F-box_dom"/>
</dbReference>
<comment type="similarity">
    <text evidence="2">Belongs to the TACC family.</text>
</comment>
<feature type="region of interest" description="Disordered" evidence="7">
    <location>
        <begin position="940"/>
        <end position="964"/>
    </location>
</feature>
<dbReference type="InterPro" id="IPR036047">
    <property type="entry name" value="F-box-like_dom_sf"/>
</dbReference>
<evidence type="ECO:0000256" key="1">
    <source>
        <dbReference type="ARBA" id="ARBA00004245"/>
    </source>
</evidence>